<dbReference type="RefSeq" id="WP_245950307.1">
    <property type="nucleotide sequence ID" value="NZ_CBDRMH010000007.1"/>
</dbReference>
<evidence type="ECO:0000313" key="3">
    <source>
        <dbReference type="EMBL" id="REF31889.1"/>
    </source>
</evidence>
<evidence type="ECO:0000313" key="4">
    <source>
        <dbReference type="Proteomes" id="UP000256253"/>
    </source>
</evidence>
<gene>
    <name evidence="3" type="ORF">DFJ65_2974</name>
</gene>
<comment type="caution">
    <text evidence="3">The sequence shown here is derived from an EMBL/GenBank/DDBJ whole genome shotgun (WGS) entry which is preliminary data.</text>
</comment>
<dbReference type="EMBL" id="QTUA01000001">
    <property type="protein sequence ID" value="REF31889.1"/>
    <property type="molecule type" value="Genomic_DNA"/>
</dbReference>
<keyword evidence="1" id="KW-0812">Transmembrane</keyword>
<reference evidence="3 4" key="1">
    <citation type="submission" date="2018-08" db="EMBL/GenBank/DDBJ databases">
        <title>Sequencing the genomes of 1000 actinobacteria strains.</title>
        <authorList>
            <person name="Klenk H.-P."/>
        </authorList>
    </citation>
    <scope>NUCLEOTIDE SEQUENCE [LARGE SCALE GENOMIC DNA]</scope>
    <source>
        <strain evidence="3 4">DSM 22967</strain>
    </source>
</reference>
<feature type="transmembrane region" description="Helical" evidence="1">
    <location>
        <begin position="22"/>
        <end position="45"/>
    </location>
</feature>
<keyword evidence="1" id="KW-1133">Transmembrane helix</keyword>
<protein>
    <submittedName>
        <fullName evidence="3">TadE-like protein</fullName>
    </submittedName>
</protein>
<keyword evidence="4" id="KW-1185">Reference proteome</keyword>
<sequence>MSAEASEPATVDRERGSAVAEFAMVGALLVVLFLGAFQVGFALFVRNSLTAYAVDGARYGARADSSPAAGAARTRTLIDQGLDARFSGDVSATETVEGGARVVLVTVRTRLPVLGPFGPPGALKVSGRAYVEAQ</sequence>
<feature type="domain" description="TadE-like" evidence="2">
    <location>
        <begin position="16"/>
        <end position="58"/>
    </location>
</feature>
<dbReference type="Proteomes" id="UP000256253">
    <property type="component" value="Unassembled WGS sequence"/>
</dbReference>
<dbReference type="AlphaFoldDB" id="A0A3D9URB0"/>
<dbReference type="InterPro" id="IPR012495">
    <property type="entry name" value="TadE-like_dom"/>
</dbReference>
<name>A0A3D9URB0_9MICO</name>
<dbReference type="Pfam" id="PF07811">
    <property type="entry name" value="TadE"/>
    <property type="match status" value="1"/>
</dbReference>
<evidence type="ECO:0000259" key="2">
    <source>
        <dbReference type="Pfam" id="PF07811"/>
    </source>
</evidence>
<evidence type="ECO:0000256" key="1">
    <source>
        <dbReference type="SAM" id="Phobius"/>
    </source>
</evidence>
<organism evidence="3 4">
    <name type="scientific">Calidifontibacter indicus</name>
    <dbReference type="NCBI Taxonomy" id="419650"/>
    <lineage>
        <taxon>Bacteria</taxon>
        <taxon>Bacillati</taxon>
        <taxon>Actinomycetota</taxon>
        <taxon>Actinomycetes</taxon>
        <taxon>Micrococcales</taxon>
        <taxon>Dermacoccaceae</taxon>
        <taxon>Calidifontibacter</taxon>
    </lineage>
</organism>
<keyword evidence="1" id="KW-0472">Membrane</keyword>
<accession>A0A3D9URB0</accession>
<proteinExistence type="predicted"/>